<keyword evidence="1" id="KW-0238">DNA-binding</keyword>
<dbReference type="InterPro" id="IPR010499">
    <property type="entry name" value="AraC_E-bd"/>
</dbReference>
<dbReference type="HOGENOM" id="CLU_065103_2_2_9"/>
<accession>W6S0E9</accession>
<organism evidence="3 4">
    <name type="scientific">Clostridium bornimense</name>
    <dbReference type="NCBI Taxonomy" id="1216932"/>
    <lineage>
        <taxon>Bacteria</taxon>
        <taxon>Bacillati</taxon>
        <taxon>Bacillota</taxon>
        <taxon>Clostridia</taxon>
        <taxon>Eubacteriales</taxon>
        <taxon>Clostridiaceae</taxon>
        <taxon>Clostridium</taxon>
    </lineage>
</organism>
<dbReference type="InterPro" id="IPR000551">
    <property type="entry name" value="MerR-type_HTH_dom"/>
</dbReference>
<sequence length="280" mass="32917">MNEEYVCEKKEDVTLYKIGLFSQMNKITIKALRHYDEIGLLKPEHIDEFTGYRYYSSAQLPILHEIIALRQIGFSLEEIRDVQAGKSVKELLVKKKSEILKKISEETMKLSQVEYYLENRDEDCKYDIVLKDLPEVIVASMRTTISSYEDLFKIIPPMGAEMERVGCICAVPEYCFNIYHDGEYRERDIDVEVCEAVVEMKEDSKLIKFKKIDKVELAACTLHKGSYSDFPKAYSALIKWIEENDYEMIDYPRESYIDGVWNKDSEEEWLTEIQFPVRKK</sequence>
<dbReference type="SMART" id="SM00871">
    <property type="entry name" value="AraC_E_bind"/>
    <property type="match status" value="1"/>
</dbReference>
<dbReference type="InterPro" id="IPR011256">
    <property type="entry name" value="Reg_factor_effector_dom_sf"/>
</dbReference>
<dbReference type="KEGG" id="clt:CM240_3111"/>
<protein>
    <submittedName>
        <fullName evidence="3">MerR family transcriptional regulator</fullName>
    </submittedName>
</protein>
<dbReference type="GO" id="GO:0003700">
    <property type="term" value="F:DNA-binding transcription factor activity"/>
    <property type="evidence" value="ECO:0007669"/>
    <property type="project" value="InterPro"/>
</dbReference>
<dbReference type="PROSITE" id="PS50937">
    <property type="entry name" value="HTH_MERR_2"/>
    <property type="match status" value="1"/>
</dbReference>
<dbReference type="SUPFAM" id="SSF55136">
    <property type="entry name" value="Probable bacterial effector-binding domain"/>
    <property type="match status" value="1"/>
</dbReference>
<evidence type="ECO:0000259" key="2">
    <source>
        <dbReference type="PROSITE" id="PS50937"/>
    </source>
</evidence>
<dbReference type="PANTHER" id="PTHR30204">
    <property type="entry name" value="REDOX-CYCLING DRUG-SENSING TRANSCRIPTIONAL ACTIVATOR SOXR"/>
    <property type="match status" value="1"/>
</dbReference>
<dbReference type="Proteomes" id="UP000019426">
    <property type="component" value="Chromosome M2/40_rep2"/>
</dbReference>
<dbReference type="PANTHER" id="PTHR30204:SF97">
    <property type="entry name" value="MERR FAMILY REGULATORY PROTEIN"/>
    <property type="match status" value="1"/>
</dbReference>
<dbReference type="RefSeq" id="WP_044040362.1">
    <property type="nucleotide sequence ID" value="NZ_HG917869.1"/>
</dbReference>
<dbReference type="CDD" id="cd01107">
    <property type="entry name" value="HTH_BmrR"/>
    <property type="match status" value="1"/>
</dbReference>
<dbReference type="GO" id="GO:0003677">
    <property type="term" value="F:DNA binding"/>
    <property type="evidence" value="ECO:0007669"/>
    <property type="project" value="UniProtKB-KW"/>
</dbReference>
<dbReference type="Pfam" id="PF06445">
    <property type="entry name" value="GyrI-like"/>
    <property type="match status" value="1"/>
</dbReference>
<reference evidence="3 4" key="1">
    <citation type="submission" date="2013-11" db="EMBL/GenBank/DDBJ databases">
        <title>Complete genome sequence of Clostridum sp. M2/40.</title>
        <authorList>
            <person name="Wibberg D."/>
            <person name="Puehler A."/>
            <person name="Schlueter A."/>
        </authorList>
    </citation>
    <scope>NUCLEOTIDE SEQUENCE [LARGE SCALE GENOMIC DNA]</scope>
    <source>
        <strain evidence="4">M2/40</strain>
    </source>
</reference>
<dbReference type="AlphaFoldDB" id="W6S0E9"/>
<dbReference type="Gene3D" id="1.10.1660.10">
    <property type="match status" value="1"/>
</dbReference>
<dbReference type="InterPro" id="IPR029442">
    <property type="entry name" value="GyrI-like"/>
</dbReference>
<dbReference type="Pfam" id="PF13411">
    <property type="entry name" value="MerR_1"/>
    <property type="match status" value="1"/>
</dbReference>
<dbReference type="InterPro" id="IPR047057">
    <property type="entry name" value="MerR_fam"/>
</dbReference>
<evidence type="ECO:0000313" key="3">
    <source>
        <dbReference type="EMBL" id="CDM70228.1"/>
    </source>
</evidence>
<dbReference type="PATRIC" id="fig|1216932.3.peg.3077"/>
<dbReference type="EMBL" id="HG917869">
    <property type="protein sequence ID" value="CDM70228.1"/>
    <property type="molecule type" value="Genomic_DNA"/>
</dbReference>
<evidence type="ECO:0000256" key="1">
    <source>
        <dbReference type="ARBA" id="ARBA00023125"/>
    </source>
</evidence>
<dbReference type="eggNOG" id="COG0789">
    <property type="taxonomic scope" value="Bacteria"/>
</dbReference>
<name>W6S0E9_9CLOT</name>
<dbReference type="SUPFAM" id="SSF46955">
    <property type="entry name" value="Putative DNA-binding domain"/>
    <property type="match status" value="1"/>
</dbReference>
<dbReference type="eggNOG" id="COG4978">
    <property type="taxonomic scope" value="Bacteria"/>
</dbReference>
<dbReference type="OrthoDB" id="9773308at2"/>
<dbReference type="SMART" id="SM00422">
    <property type="entry name" value="HTH_MERR"/>
    <property type="match status" value="1"/>
</dbReference>
<keyword evidence="4" id="KW-1185">Reference proteome</keyword>
<dbReference type="Gene3D" id="3.20.80.10">
    <property type="entry name" value="Regulatory factor, effector binding domain"/>
    <property type="match status" value="1"/>
</dbReference>
<proteinExistence type="predicted"/>
<evidence type="ECO:0000313" key="4">
    <source>
        <dbReference type="Proteomes" id="UP000019426"/>
    </source>
</evidence>
<feature type="domain" description="HTH merR-type" evidence="2">
    <location>
        <begin position="15"/>
        <end position="85"/>
    </location>
</feature>
<dbReference type="STRING" id="1216932.CM240_3111"/>
<gene>
    <name evidence="3" type="ORF">CM240_3111</name>
</gene>
<dbReference type="InterPro" id="IPR009061">
    <property type="entry name" value="DNA-bd_dom_put_sf"/>
</dbReference>